<dbReference type="SUPFAM" id="SSF55620">
    <property type="entry name" value="Tetrahydrobiopterin biosynthesis enzymes-like"/>
    <property type="match status" value="1"/>
</dbReference>
<dbReference type="Pfam" id="PF01227">
    <property type="entry name" value="GTP_cyclohydroI"/>
    <property type="match status" value="1"/>
</dbReference>
<name>X1PSM0_9ZZZZ</name>
<dbReference type="EMBL" id="BARV01034484">
    <property type="protein sequence ID" value="GAI58848.1"/>
    <property type="molecule type" value="Genomic_DNA"/>
</dbReference>
<gene>
    <name evidence="4" type="ORF">S06H3_53995</name>
    <name evidence="3" type="ORF">S06H3_61688</name>
</gene>
<evidence type="ECO:0000313" key="3">
    <source>
        <dbReference type="EMBL" id="GAI54652.1"/>
    </source>
</evidence>
<dbReference type="InterPro" id="IPR043134">
    <property type="entry name" value="GTP-CH-I_N"/>
</dbReference>
<dbReference type="AlphaFoldDB" id="X1PSM0"/>
<evidence type="ECO:0000313" key="4">
    <source>
        <dbReference type="EMBL" id="GAI58848.1"/>
    </source>
</evidence>
<comment type="caution">
    <text evidence="4">The sequence shown here is derived from an EMBL/GenBank/DDBJ whole genome shotgun (WGS) entry which is preliminary data.</text>
</comment>
<evidence type="ECO:0000256" key="1">
    <source>
        <dbReference type="ARBA" id="ARBA00022563"/>
    </source>
</evidence>
<dbReference type="EMBL" id="BARV01040505">
    <property type="protein sequence ID" value="GAI54652.1"/>
    <property type="molecule type" value="Genomic_DNA"/>
</dbReference>
<dbReference type="FunFam" id="1.10.286.10:FF:000001">
    <property type="entry name" value="GTP cyclohydrolase 1"/>
    <property type="match status" value="1"/>
</dbReference>
<protein>
    <recommendedName>
        <fullName evidence="2">GTP cyclohydrolase I domain-containing protein</fullName>
    </recommendedName>
</protein>
<dbReference type="InterPro" id="IPR020602">
    <property type="entry name" value="GTP_CycHdrlase_I_dom"/>
</dbReference>
<accession>X1PSM0</accession>
<reference evidence="4" key="1">
    <citation type="journal article" date="2014" name="Front. Microbiol.">
        <title>High frequency of phylogenetically diverse reductive dehalogenase-homologous genes in deep subseafloor sedimentary metagenomes.</title>
        <authorList>
            <person name="Kawai M."/>
            <person name="Futagami T."/>
            <person name="Toyoda A."/>
            <person name="Takaki Y."/>
            <person name="Nishi S."/>
            <person name="Hori S."/>
            <person name="Arai W."/>
            <person name="Tsubouchi T."/>
            <person name="Morono Y."/>
            <person name="Uchiyama I."/>
            <person name="Ito T."/>
            <person name="Fujiyama A."/>
            <person name="Inagaki F."/>
            <person name="Takami H."/>
        </authorList>
    </citation>
    <scope>NUCLEOTIDE SEQUENCE</scope>
    <source>
        <strain evidence="4">Expedition CK06-06</strain>
    </source>
</reference>
<feature type="domain" description="GTP cyclohydrolase I" evidence="2">
    <location>
        <begin position="8"/>
        <end position="58"/>
    </location>
</feature>
<dbReference type="Gene3D" id="1.10.286.10">
    <property type="match status" value="1"/>
</dbReference>
<sequence length="73" mass="8213">MFDEAKIRTAVASIIEAIGENPQREGLADTPKRVAEMYAELFMGINIDPKEELSVIFGKRFKANQLRIVSNVM</sequence>
<proteinExistence type="predicted"/>
<organism evidence="4">
    <name type="scientific">marine sediment metagenome</name>
    <dbReference type="NCBI Taxonomy" id="412755"/>
    <lineage>
        <taxon>unclassified sequences</taxon>
        <taxon>metagenomes</taxon>
        <taxon>ecological metagenomes</taxon>
    </lineage>
</organism>
<evidence type="ECO:0000259" key="2">
    <source>
        <dbReference type="Pfam" id="PF01227"/>
    </source>
</evidence>
<keyword evidence="1" id="KW-0554">One-carbon metabolism</keyword>
<dbReference type="GO" id="GO:0006730">
    <property type="term" value="P:one-carbon metabolic process"/>
    <property type="evidence" value="ECO:0007669"/>
    <property type="project" value="UniProtKB-KW"/>
</dbReference>